<feature type="transmembrane region" description="Helical" evidence="1">
    <location>
        <begin position="330"/>
        <end position="351"/>
    </location>
</feature>
<feature type="transmembrane region" description="Helical" evidence="1">
    <location>
        <begin position="1168"/>
        <end position="1184"/>
    </location>
</feature>
<keyword evidence="1" id="KW-0472">Membrane</keyword>
<feature type="transmembrane region" description="Helical" evidence="1">
    <location>
        <begin position="1196"/>
        <end position="1222"/>
    </location>
</feature>
<dbReference type="PATRIC" id="fig|1838286.3.peg.1139"/>
<dbReference type="KEGG" id="obg:Verru16b_01134"/>
<feature type="transmembrane region" description="Helical" evidence="1">
    <location>
        <begin position="358"/>
        <end position="378"/>
    </location>
</feature>
<feature type="transmembrane region" description="Helical" evidence="1">
    <location>
        <begin position="601"/>
        <end position="621"/>
    </location>
</feature>
<dbReference type="Proteomes" id="UP000095228">
    <property type="component" value="Chromosome"/>
</dbReference>
<accession>A0A1D8AT53</accession>
<evidence type="ECO:0000256" key="1">
    <source>
        <dbReference type="SAM" id="Phobius"/>
    </source>
</evidence>
<name>A0A1D8AT53_9BACT</name>
<dbReference type="Gene3D" id="3.30.2090.10">
    <property type="entry name" value="Multidrug efflux transporter AcrB TolC docking domain, DN and DC subdomains"/>
    <property type="match status" value="2"/>
</dbReference>
<dbReference type="Gene3D" id="3.30.70.1430">
    <property type="entry name" value="Multidrug efflux transporter AcrB pore domain"/>
    <property type="match status" value="2"/>
</dbReference>
<dbReference type="OrthoDB" id="9757876at2"/>
<dbReference type="AlphaFoldDB" id="A0A1D8AT53"/>
<feature type="transmembrane region" description="Helical" evidence="1">
    <location>
        <begin position="480"/>
        <end position="501"/>
    </location>
</feature>
<evidence type="ECO:0000313" key="2">
    <source>
        <dbReference type="EMBL" id="AOS44073.1"/>
    </source>
</evidence>
<dbReference type="PRINTS" id="PR00702">
    <property type="entry name" value="ACRIFLAVINRP"/>
</dbReference>
<dbReference type="Pfam" id="PF00873">
    <property type="entry name" value="ACR_tran"/>
    <property type="match status" value="3"/>
</dbReference>
<reference evidence="2 3" key="1">
    <citation type="submission" date="2016-06" db="EMBL/GenBank/DDBJ databases">
        <title>Three novel species with peptidoglycan cell walls form the new genus Lacunisphaera gen. nov. in the family Opitutaceae of the verrucomicrobial subdivision 4.</title>
        <authorList>
            <person name="Rast P."/>
            <person name="Gloeckner I."/>
            <person name="Jogler M."/>
            <person name="Boedeker C."/>
            <person name="Jeske O."/>
            <person name="Wiegand S."/>
            <person name="Reinhardt R."/>
            <person name="Schumann P."/>
            <person name="Rohde M."/>
            <person name="Spring S."/>
            <person name="Gloeckner F.O."/>
            <person name="Jogler C."/>
        </authorList>
    </citation>
    <scope>NUCLEOTIDE SEQUENCE [LARGE SCALE GENOMIC DNA]</scope>
    <source>
        <strain evidence="2 3">IG16b</strain>
    </source>
</reference>
<dbReference type="GO" id="GO:0005886">
    <property type="term" value="C:plasma membrane"/>
    <property type="evidence" value="ECO:0007669"/>
    <property type="project" value="TreeGrafter"/>
</dbReference>
<dbReference type="SUPFAM" id="SSF82866">
    <property type="entry name" value="Multidrug efflux transporter AcrB transmembrane domain"/>
    <property type="match status" value="2"/>
</dbReference>
<dbReference type="SUPFAM" id="SSF82714">
    <property type="entry name" value="Multidrug efflux transporter AcrB TolC docking domain, DN and DC subdomains"/>
    <property type="match status" value="2"/>
</dbReference>
<feature type="transmembrane region" description="Helical" evidence="1">
    <location>
        <begin position="1116"/>
        <end position="1139"/>
    </location>
</feature>
<dbReference type="InterPro" id="IPR027463">
    <property type="entry name" value="AcrB_DN_DC_subdom"/>
</dbReference>
<feature type="transmembrane region" description="Helical" evidence="1">
    <location>
        <begin position="450"/>
        <end position="468"/>
    </location>
</feature>
<feature type="transmembrane region" description="Helical" evidence="1">
    <location>
        <begin position="513"/>
        <end position="531"/>
    </location>
</feature>
<sequence length="1244" mass="136066">MLSFVIRNTFLTLAAAVALSVAGFWAWRHVPVDAIPDLSDNQVIVWAEWPGKSPQDMDQQVTSRLARELQGLPGVQTVRGMSLYGASYIYVIFEERRDLYECRTRVLERLSQLQGILPTGVTPRLGPDATAMGQVFAFTLQGPRDIETKRYILDQIVVPALRAVPGVSEVAPAGGVVREYQIDVDPTRIEEQGVTLEMLMMAVQQAGRDVGAMSVEQSGVETMIRGIGFIRSTEDVENIIIRGDRMRGAGLRLGDIADVRLGGQFRQGLLADGYQEHVGAIIGMRVQEDPKTVITAVKQRILDLKPTLEREQLDVVSFYDRSQLIRETTATVTATLQEAVITTIIVVVAFLLHVRASLAVAVSLPLGMLFTFLVMHLFGVGANIMSLAGIAIAIGVMVDFGIIMTENITQHLVDLQEKCKKEGRPMPTSPFNEEITDTVVRAAQEVARPLLTSAATTVIGFLPIFALTDQAGRLFEPLALTKSLAISGAVLFGTLLVPVLCRLLLPPWHVRKPVLLALAGVGAGLAFGWFIREGWSMPMEHGRWTLSVPGWLFAPLFAILVASAIWRIGRESLVNYEENPMSRAIHVAYEWAYARIQRHKVVFTVTIASMAFGGYLLGAGWQTLSWPLRKVFSVAGADLAHTNLDHTMTRLFPGVGSSFLPPLDEGSLLFMPSIPATGGLGETQRIMLAQNRLIESVPEVASVMGKMGRAETALDPAPLGMIETVVLLKPYAEWPTHEITAPDGTVEHRPRTLAEVRATLAASTDIPGVAPSWLQPIETRVVMLSTGIRSLIALQLLGDDTDALERFAEAAEKVIQPTPGAIDVQMQREGGKPYAEIRLDPEKLARFGLSNEQVMRSVESALGGMALTYSVEGALRYPVRIRYLRERRDDQDELVQLQIPAAADHGAIPLTNLLAIPTVYVLELAEDGPDAPALSAQLPLSHQRNFTILSPRRAELTIPAGDTLPSHIAGAVTAEQLRIVSTRPSEAGLTYTIGPMAIRSEGGKRTQYVLLNARGRGEVEVVNDADTRLRAALADGRLQLPAGATYRWVGRYEQKIKADRTLRVIISVSMAVMVMLIYLGTRSWLITSIIILANASVTTAGGFFFVWLWGAEMTTAVVVGFLVLLGVMFNDGILLGTYIQEQFKTHPGTVAEVHRRVFIAGLRRRRPAIMTNMTALLSLIPVLWSTGRGSELMVPMVLPVIGGMIFDIVSLFSVPVFFTWYWEGRLAREAKSPATLPAESLSTL</sequence>
<gene>
    <name evidence="2" type="primary">cusA_2</name>
    <name evidence="2" type="ORF">Verru16b_01134</name>
</gene>
<dbReference type="GO" id="GO:0042910">
    <property type="term" value="F:xenobiotic transmembrane transporter activity"/>
    <property type="evidence" value="ECO:0007669"/>
    <property type="project" value="TreeGrafter"/>
</dbReference>
<dbReference type="InterPro" id="IPR001036">
    <property type="entry name" value="Acrflvin-R"/>
</dbReference>
<proteinExistence type="predicted"/>
<feature type="transmembrane region" description="Helical" evidence="1">
    <location>
        <begin position="1061"/>
        <end position="1079"/>
    </location>
</feature>
<dbReference type="EMBL" id="CP016094">
    <property type="protein sequence ID" value="AOS44073.1"/>
    <property type="molecule type" value="Genomic_DNA"/>
</dbReference>
<dbReference type="Gene3D" id="1.20.1640.10">
    <property type="entry name" value="Multidrug efflux transporter AcrB transmembrane domain"/>
    <property type="match status" value="3"/>
</dbReference>
<evidence type="ECO:0000313" key="3">
    <source>
        <dbReference type="Proteomes" id="UP000095228"/>
    </source>
</evidence>
<organism evidence="2 3">
    <name type="scientific">Lacunisphaera limnophila</name>
    <dbReference type="NCBI Taxonomy" id="1838286"/>
    <lineage>
        <taxon>Bacteria</taxon>
        <taxon>Pseudomonadati</taxon>
        <taxon>Verrucomicrobiota</taxon>
        <taxon>Opitutia</taxon>
        <taxon>Opitutales</taxon>
        <taxon>Opitutaceae</taxon>
        <taxon>Lacunisphaera</taxon>
    </lineage>
</organism>
<keyword evidence="1" id="KW-0812">Transmembrane</keyword>
<keyword evidence="1" id="KW-1133">Transmembrane helix</keyword>
<dbReference type="RefSeq" id="WP_069961366.1">
    <property type="nucleotide sequence ID" value="NZ_CP016094.1"/>
</dbReference>
<feature type="transmembrane region" description="Helical" evidence="1">
    <location>
        <begin position="551"/>
        <end position="569"/>
    </location>
</feature>
<feature type="transmembrane region" description="Helical" evidence="1">
    <location>
        <begin position="384"/>
        <end position="403"/>
    </location>
</feature>
<dbReference type="PANTHER" id="PTHR32063:SF19">
    <property type="entry name" value="CATION EFFLUX SYSTEM PROTEIN CUSA"/>
    <property type="match status" value="1"/>
</dbReference>
<protein>
    <submittedName>
        <fullName evidence="2">Cation efflux system protein CusA</fullName>
    </submittedName>
</protein>
<dbReference type="Gene3D" id="3.30.70.1320">
    <property type="entry name" value="Multidrug efflux transporter AcrB pore domain like"/>
    <property type="match status" value="1"/>
</dbReference>
<dbReference type="PANTHER" id="PTHR32063">
    <property type="match status" value="1"/>
</dbReference>
<feature type="transmembrane region" description="Helical" evidence="1">
    <location>
        <begin position="1086"/>
        <end position="1110"/>
    </location>
</feature>
<dbReference type="STRING" id="1838286.Verru16b_01134"/>
<dbReference type="SUPFAM" id="SSF82693">
    <property type="entry name" value="Multidrug efflux transporter AcrB pore domain, PN1, PN2, PC1 and PC2 subdomains"/>
    <property type="match status" value="2"/>
</dbReference>
<dbReference type="Gene3D" id="3.30.70.1440">
    <property type="entry name" value="Multidrug efflux transporter AcrB pore domain"/>
    <property type="match status" value="1"/>
</dbReference>
<keyword evidence="3" id="KW-1185">Reference proteome</keyword>